<organism evidence="6 7">
    <name type="scientific">Sedimentibacter hydroxybenzoicus DSM 7310</name>
    <dbReference type="NCBI Taxonomy" id="1123245"/>
    <lineage>
        <taxon>Bacteria</taxon>
        <taxon>Bacillati</taxon>
        <taxon>Bacillota</taxon>
        <taxon>Tissierellia</taxon>
        <taxon>Sedimentibacter</taxon>
    </lineage>
</organism>
<comment type="caution">
    <text evidence="6">The sequence shown here is derived from an EMBL/GenBank/DDBJ whole genome shotgun (WGS) entry which is preliminary data.</text>
</comment>
<dbReference type="AlphaFoldDB" id="A0A974BGR4"/>
<protein>
    <submittedName>
        <fullName evidence="6">Radical SAM protein</fullName>
    </submittedName>
</protein>
<feature type="domain" description="Elp3/MiaA/NifB-like radical SAM core" evidence="5">
    <location>
        <begin position="26"/>
        <end position="256"/>
    </location>
</feature>
<keyword evidence="4" id="KW-0411">Iron-sulfur</keyword>
<gene>
    <name evidence="6" type="ORF">HZF24_01480</name>
</gene>
<dbReference type="Proteomes" id="UP000611629">
    <property type="component" value="Unassembled WGS sequence"/>
</dbReference>
<keyword evidence="1" id="KW-0949">S-adenosyl-L-methionine</keyword>
<dbReference type="PIRSF" id="PIRSF004954">
    <property type="entry name" value="Radical_SAM"/>
    <property type="match status" value="1"/>
</dbReference>
<dbReference type="RefSeq" id="WP_179236483.1">
    <property type="nucleotide sequence ID" value="NZ_JACBNQ010000001.1"/>
</dbReference>
<dbReference type="Pfam" id="PF04055">
    <property type="entry name" value="Radical_SAM"/>
    <property type="match status" value="1"/>
</dbReference>
<evidence type="ECO:0000256" key="2">
    <source>
        <dbReference type="ARBA" id="ARBA00022723"/>
    </source>
</evidence>
<keyword evidence="3" id="KW-0408">Iron</keyword>
<evidence type="ECO:0000313" key="7">
    <source>
        <dbReference type="Proteomes" id="UP000611629"/>
    </source>
</evidence>
<dbReference type="SUPFAM" id="SSF102114">
    <property type="entry name" value="Radical SAM enzymes"/>
    <property type="match status" value="1"/>
</dbReference>
<accession>A0A974BGR4</accession>
<dbReference type="InterPro" id="IPR007197">
    <property type="entry name" value="rSAM"/>
</dbReference>
<dbReference type="GO" id="GO:0003824">
    <property type="term" value="F:catalytic activity"/>
    <property type="evidence" value="ECO:0007669"/>
    <property type="project" value="InterPro"/>
</dbReference>
<evidence type="ECO:0000256" key="4">
    <source>
        <dbReference type="ARBA" id="ARBA00023014"/>
    </source>
</evidence>
<proteinExistence type="predicted"/>
<sequence length="318" mass="36956">MKRIVEGYELSYIRKMGNFNNHETENELIVLLPVGCYWAKKNGGCSYCGYQKVVDDMLGNYESMTYQEILKYELDKQTETIHRLSFFVAGSFFEIPRDERIGLFEYLNNYPKIKEVYIESRPELITEDNIRELKNVLNNKVLSVAIGLETSDEKIRNEVHNKGVSNELFVKAMEILKREEVNSLIYVFVKPPVKNITDEEALTEAYNTVKYSFDNGATAVELECGYIVENSKMYDLYMEGKYKTLSLWTIRDLLLKSIELNQGNVRLAYFHDTPAPIDVPKNCPKCNDEFLKMFDEYRATSRAELLLKEIDCECMKVG</sequence>
<name>A0A974BGR4_SEDHY</name>
<dbReference type="InterPro" id="IPR013785">
    <property type="entry name" value="Aldolase_TIM"/>
</dbReference>
<evidence type="ECO:0000259" key="5">
    <source>
        <dbReference type="SMART" id="SM00729"/>
    </source>
</evidence>
<dbReference type="Gene3D" id="3.20.20.70">
    <property type="entry name" value="Aldolase class I"/>
    <property type="match status" value="1"/>
</dbReference>
<reference evidence="6" key="1">
    <citation type="submission" date="2020-07" db="EMBL/GenBank/DDBJ databases">
        <title>Genomic analysis of a strain of Sedimentibacter Hydroxybenzoicus DSM7310.</title>
        <authorList>
            <person name="Ma S."/>
        </authorList>
    </citation>
    <scope>NUCLEOTIDE SEQUENCE</scope>
    <source>
        <strain evidence="6">DSM 7310</strain>
    </source>
</reference>
<keyword evidence="7" id="KW-1185">Reference proteome</keyword>
<evidence type="ECO:0000256" key="1">
    <source>
        <dbReference type="ARBA" id="ARBA00022691"/>
    </source>
</evidence>
<keyword evidence="2" id="KW-0479">Metal-binding</keyword>
<dbReference type="EMBL" id="JACBNQ010000001">
    <property type="protein sequence ID" value="NYB72807.1"/>
    <property type="molecule type" value="Genomic_DNA"/>
</dbReference>
<evidence type="ECO:0000256" key="3">
    <source>
        <dbReference type="ARBA" id="ARBA00023004"/>
    </source>
</evidence>
<dbReference type="InterPro" id="IPR006638">
    <property type="entry name" value="Elp3/MiaA/NifB-like_rSAM"/>
</dbReference>
<dbReference type="InterPro" id="IPR005909">
    <property type="entry name" value="RaSEA"/>
</dbReference>
<dbReference type="GO" id="GO:0051536">
    <property type="term" value="F:iron-sulfur cluster binding"/>
    <property type="evidence" value="ECO:0007669"/>
    <property type="project" value="UniProtKB-KW"/>
</dbReference>
<dbReference type="GO" id="GO:0046872">
    <property type="term" value="F:metal ion binding"/>
    <property type="evidence" value="ECO:0007669"/>
    <property type="project" value="UniProtKB-KW"/>
</dbReference>
<dbReference type="InterPro" id="IPR058240">
    <property type="entry name" value="rSAM_sf"/>
</dbReference>
<dbReference type="SMART" id="SM00729">
    <property type="entry name" value="Elp3"/>
    <property type="match status" value="1"/>
</dbReference>
<evidence type="ECO:0000313" key="6">
    <source>
        <dbReference type="EMBL" id="NYB72807.1"/>
    </source>
</evidence>
<dbReference type="CDD" id="cd01335">
    <property type="entry name" value="Radical_SAM"/>
    <property type="match status" value="1"/>
</dbReference>